<sequence>MLYIINHKYHLDKIDLNDSDLIIIISPKKLLSHTDKKIIHLPMIESKPLALSFIYWLKYYILLFKLSKHQEKVCFFGIQDVFSFKLYNCFKKRHSSIKVVADNVEFFLRPEVKELPELRKLTFKSLIKLFIFGLIFDYYQGKIGFLGNRPVFSISGSVLCTKKSFFNVKAKNTEPFNEDLTFISQPYYLDHSIDFETYVDQLVNILKINNVNKIIFHPRDTKVYRNIILENNFHEFNTNSYIGIYSTMLFEMNLNGNKVKSIFKPLEPLFTDDYISFVKFISNNTGICLNGERYWELKSTSFDKLIELIGLVK</sequence>
<organism evidence="1 2">
    <name type="scientific">Lentisphaera araneosa HTCC2155</name>
    <dbReference type="NCBI Taxonomy" id="313628"/>
    <lineage>
        <taxon>Bacteria</taxon>
        <taxon>Pseudomonadati</taxon>
        <taxon>Lentisphaerota</taxon>
        <taxon>Lentisphaeria</taxon>
        <taxon>Lentisphaerales</taxon>
        <taxon>Lentisphaeraceae</taxon>
        <taxon>Lentisphaera</taxon>
    </lineage>
</organism>
<dbReference type="EMBL" id="ABCK01000020">
    <property type="protein sequence ID" value="EDM26046.1"/>
    <property type="molecule type" value="Genomic_DNA"/>
</dbReference>
<keyword evidence="2" id="KW-1185">Reference proteome</keyword>
<dbReference type="Proteomes" id="UP000004947">
    <property type="component" value="Unassembled WGS sequence"/>
</dbReference>
<evidence type="ECO:0000313" key="1">
    <source>
        <dbReference type="EMBL" id="EDM26046.1"/>
    </source>
</evidence>
<name>A6DQG5_9BACT</name>
<gene>
    <name evidence="1" type="ORF">LNTAR_04331</name>
</gene>
<accession>A6DQG5</accession>
<reference evidence="1 2" key="1">
    <citation type="journal article" date="2010" name="J. Bacteriol.">
        <title>Genome sequence of Lentisphaera araneosa HTCC2155T, the type species of the order Lentisphaerales in the phylum Lentisphaerae.</title>
        <authorList>
            <person name="Thrash J.C."/>
            <person name="Cho J.C."/>
            <person name="Vergin K.L."/>
            <person name="Morris R.M."/>
            <person name="Giovannoni S.J."/>
        </authorList>
    </citation>
    <scope>NUCLEOTIDE SEQUENCE [LARGE SCALE GENOMIC DNA]</scope>
    <source>
        <strain evidence="1 2">HTCC2155</strain>
    </source>
</reference>
<evidence type="ECO:0000313" key="2">
    <source>
        <dbReference type="Proteomes" id="UP000004947"/>
    </source>
</evidence>
<dbReference type="AlphaFoldDB" id="A6DQG5"/>
<proteinExistence type="predicted"/>
<protein>
    <submittedName>
        <fullName evidence="1">Uncharacterized protein</fullName>
    </submittedName>
</protein>
<comment type="caution">
    <text evidence="1">The sequence shown here is derived from an EMBL/GenBank/DDBJ whole genome shotgun (WGS) entry which is preliminary data.</text>
</comment>
<dbReference type="STRING" id="313628.LNTAR_04331"/>
<dbReference type="RefSeq" id="WP_007280092.1">
    <property type="nucleotide sequence ID" value="NZ_ABCK01000020.1"/>
</dbReference>